<evidence type="ECO:0000313" key="3">
    <source>
        <dbReference type="Proteomes" id="UP001205920"/>
    </source>
</evidence>
<comment type="caution">
    <text evidence="2">The sequence shown here is derived from an EMBL/GenBank/DDBJ whole genome shotgun (WGS) entry which is preliminary data.</text>
</comment>
<dbReference type="Pfam" id="PF01809">
    <property type="entry name" value="YidD"/>
    <property type="match status" value="1"/>
</dbReference>
<evidence type="ECO:0000313" key="2">
    <source>
        <dbReference type="EMBL" id="MCO6395082.1"/>
    </source>
</evidence>
<reference evidence="2 3" key="1">
    <citation type="submission" date="2021-01" db="EMBL/GenBank/DDBJ databases">
        <title>Identification and Characterization of Corynebacterium sp.</title>
        <authorList>
            <person name="Luo Q."/>
            <person name="Qu P."/>
            <person name="Chen Q."/>
        </authorList>
    </citation>
    <scope>NUCLEOTIDE SEQUENCE [LARGE SCALE GENOMIC DNA]</scope>
    <source>
        <strain evidence="2 3">MC-18</strain>
    </source>
</reference>
<evidence type="ECO:0000256" key="1">
    <source>
        <dbReference type="HAMAP-Rule" id="MF_00386"/>
    </source>
</evidence>
<dbReference type="PANTHER" id="PTHR33383:SF1">
    <property type="entry name" value="MEMBRANE PROTEIN INSERTION EFFICIENCY FACTOR-RELATED"/>
    <property type="match status" value="1"/>
</dbReference>
<dbReference type="GO" id="GO:0005886">
    <property type="term" value="C:plasma membrane"/>
    <property type="evidence" value="ECO:0007669"/>
    <property type="project" value="UniProtKB-SubCell"/>
</dbReference>
<accession>A0AAW5I054</accession>
<protein>
    <recommendedName>
        <fullName evidence="1">Putative membrane protein insertion efficiency factor</fullName>
    </recommendedName>
</protein>
<name>A0AAW5I054_9CORY</name>
<comment type="similarity">
    <text evidence="1">Belongs to the UPF0161 family.</text>
</comment>
<dbReference type="NCBIfam" id="TIGR00278">
    <property type="entry name" value="membrane protein insertion efficiency factor YidD"/>
    <property type="match status" value="1"/>
</dbReference>
<keyword evidence="3" id="KW-1185">Reference proteome</keyword>
<sequence length="100" mass="10548">MAYYNFLGQRIPAPPTAAARALVKAVRCYQKYLSPLKMGATCRFMPVCSAYALEAVARHGAIKGTLLSVARVCKCGPWHPGGFDPVPGSGTDASTGTTTK</sequence>
<keyword evidence="1" id="KW-1003">Cell membrane</keyword>
<dbReference type="InterPro" id="IPR002696">
    <property type="entry name" value="Membr_insert_effic_factor_YidD"/>
</dbReference>
<gene>
    <name evidence="2" type="primary">yidD</name>
    <name evidence="2" type="ORF">JMN37_08900</name>
</gene>
<dbReference type="PANTHER" id="PTHR33383">
    <property type="entry name" value="MEMBRANE PROTEIN INSERTION EFFICIENCY FACTOR-RELATED"/>
    <property type="match status" value="1"/>
</dbReference>
<dbReference type="Proteomes" id="UP001205920">
    <property type="component" value="Unassembled WGS sequence"/>
</dbReference>
<organism evidence="2 3">
    <name type="scientific">Corynebacterium lipophilum</name>
    <dbReference type="NCBI Taxonomy" id="2804918"/>
    <lineage>
        <taxon>Bacteria</taxon>
        <taxon>Bacillati</taxon>
        <taxon>Actinomycetota</taxon>
        <taxon>Actinomycetes</taxon>
        <taxon>Mycobacteriales</taxon>
        <taxon>Corynebacteriaceae</taxon>
        <taxon>Corynebacterium</taxon>
    </lineage>
</organism>
<comment type="function">
    <text evidence="1">Could be involved in insertion of integral membrane proteins into the membrane.</text>
</comment>
<dbReference type="RefSeq" id="WP_071573183.1">
    <property type="nucleotide sequence ID" value="NZ_JAEUWV010000015.1"/>
</dbReference>
<proteinExistence type="inferred from homology"/>
<comment type="subcellular location">
    <subcellularLocation>
        <location evidence="1">Cell membrane</location>
        <topology evidence="1">Peripheral membrane protein</topology>
        <orientation evidence="1">Cytoplasmic side</orientation>
    </subcellularLocation>
</comment>
<dbReference type="SMART" id="SM01234">
    <property type="entry name" value="Haemolytic"/>
    <property type="match status" value="1"/>
</dbReference>
<dbReference type="EMBL" id="JAEUWV010000015">
    <property type="protein sequence ID" value="MCO6395082.1"/>
    <property type="molecule type" value="Genomic_DNA"/>
</dbReference>
<dbReference type="AlphaFoldDB" id="A0AAW5I054"/>
<dbReference type="HAMAP" id="MF_00386">
    <property type="entry name" value="UPF0161_YidD"/>
    <property type="match status" value="1"/>
</dbReference>
<keyword evidence="1" id="KW-0472">Membrane</keyword>